<evidence type="ECO:0000313" key="9">
    <source>
        <dbReference type="RefSeq" id="XP_028384744.1"/>
    </source>
</evidence>
<dbReference type="PROSITE" id="PS00282">
    <property type="entry name" value="KAZAL_1"/>
    <property type="match status" value="1"/>
</dbReference>
<sequence length="85" mass="9620">MRLTAFALLLTLALTTTINVECARGRQRIDCSKFKKLPPGEVRICYSMYAPICGSDGRTYTNDCTFCDKVMKTDNKLKFVHFGKC</sequence>
<keyword evidence="3" id="KW-1015">Disulfide bond</keyword>
<feature type="signal peptide" evidence="4">
    <location>
        <begin position="1"/>
        <end position="22"/>
    </location>
</feature>
<dbReference type="SMART" id="SM00280">
    <property type="entry name" value="KAZAL"/>
    <property type="match status" value="1"/>
</dbReference>
<dbReference type="Proteomes" id="UP000664940">
    <property type="component" value="Unassembled WGS sequence"/>
</dbReference>
<dbReference type="InterPro" id="IPR002350">
    <property type="entry name" value="Kazal_dom"/>
</dbReference>
<keyword evidence="2" id="KW-0964">Secreted</keyword>
<reference evidence="9" key="2">
    <citation type="submission" date="2025-04" db="UniProtKB">
        <authorList>
            <consortium name="RefSeq"/>
        </authorList>
    </citation>
    <scope>IDENTIFICATION</scope>
    <source>
        <tissue evidence="9">Muscle</tissue>
    </source>
</reference>
<evidence type="ECO:0000313" key="7">
    <source>
        <dbReference type="Proteomes" id="UP000504628"/>
    </source>
</evidence>
<dbReference type="EMBL" id="JABVXQ010000013">
    <property type="protein sequence ID" value="KAF6083103.1"/>
    <property type="molecule type" value="Genomic_DNA"/>
</dbReference>
<dbReference type="GeneID" id="114510298"/>
<dbReference type="PANTHER" id="PTHR47499:SF2">
    <property type="entry name" value="SERINE PROTEASE INHIBITOR KAZAL-TYPE 9"/>
    <property type="match status" value="1"/>
</dbReference>
<name>A0A6J2MYS0_9CHIR</name>
<evidence type="ECO:0000256" key="3">
    <source>
        <dbReference type="ARBA" id="ARBA00023157"/>
    </source>
</evidence>
<comment type="subcellular location">
    <subcellularLocation>
        <location evidence="1">Secreted</location>
    </subcellularLocation>
</comment>
<organism evidence="7 9">
    <name type="scientific">Phyllostomus discolor</name>
    <name type="common">pale spear-nosed bat</name>
    <dbReference type="NCBI Taxonomy" id="89673"/>
    <lineage>
        <taxon>Eukaryota</taxon>
        <taxon>Metazoa</taxon>
        <taxon>Chordata</taxon>
        <taxon>Craniata</taxon>
        <taxon>Vertebrata</taxon>
        <taxon>Euteleostomi</taxon>
        <taxon>Mammalia</taxon>
        <taxon>Eutheria</taxon>
        <taxon>Laurasiatheria</taxon>
        <taxon>Chiroptera</taxon>
        <taxon>Yangochiroptera</taxon>
        <taxon>Phyllostomidae</taxon>
        <taxon>Phyllostominae</taxon>
        <taxon>Phyllostomus</taxon>
    </lineage>
</organism>
<dbReference type="OrthoDB" id="328123at2759"/>
<keyword evidence="7" id="KW-1185">Reference proteome</keyword>
<dbReference type="InterPro" id="IPR036058">
    <property type="entry name" value="Kazal_dom_sf"/>
</dbReference>
<proteinExistence type="predicted"/>
<feature type="chain" id="PRO_5044641972" evidence="4">
    <location>
        <begin position="23"/>
        <end position="85"/>
    </location>
</feature>
<dbReference type="GO" id="GO:0005576">
    <property type="term" value="C:extracellular region"/>
    <property type="evidence" value="ECO:0007669"/>
    <property type="project" value="UniProtKB-SubCell"/>
</dbReference>
<evidence type="ECO:0000313" key="8">
    <source>
        <dbReference type="Proteomes" id="UP000664940"/>
    </source>
</evidence>
<feature type="domain" description="Kazal-like" evidence="5">
    <location>
        <begin position="25"/>
        <end position="85"/>
    </location>
</feature>
<evidence type="ECO:0000256" key="2">
    <source>
        <dbReference type="ARBA" id="ARBA00022525"/>
    </source>
</evidence>
<protein>
    <submittedName>
        <fullName evidence="6">Serine peptidase inhibitor Kazal type 9</fullName>
    </submittedName>
    <submittedName>
        <fullName evidence="9">Serine protease inhibitor Kazal-type 9</fullName>
    </submittedName>
</protein>
<dbReference type="KEGG" id="pdic:114510298"/>
<accession>A0A6J2MYS0</accession>
<dbReference type="RefSeq" id="XP_028384744.1">
    <property type="nucleotide sequence ID" value="XM_028528943.2"/>
</dbReference>
<evidence type="ECO:0000313" key="6">
    <source>
        <dbReference type="EMBL" id="KAF6083103.1"/>
    </source>
</evidence>
<evidence type="ECO:0000256" key="1">
    <source>
        <dbReference type="ARBA" id="ARBA00004613"/>
    </source>
</evidence>
<gene>
    <name evidence="9" type="primary">LOC114510298</name>
    <name evidence="6" type="ORF">HJG60_018051</name>
</gene>
<dbReference type="GO" id="GO:0004867">
    <property type="term" value="F:serine-type endopeptidase inhibitor activity"/>
    <property type="evidence" value="ECO:0007669"/>
    <property type="project" value="UniProtKB-KW"/>
</dbReference>
<keyword evidence="9" id="KW-0646">Protease inhibitor</keyword>
<dbReference type="Gene3D" id="3.30.60.30">
    <property type="match status" value="1"/>
</dbReference>
<dbReference type="FunFam" id="3.30.60.30:FF:000037">
    <property type="entry name" value="Ovomucoid"/>
    <property type="match status" value="1"/>
</dbReference>
<dbReference type="Proteomes" id="UP000504628">
    <property type="component" value="Chromosome 13"/>
</dbReference>
<keyword evidence="4" id="KW-0732">Signal</keyword>
<dbReference type="AlphaFoldDB" id="A0A6J2MYS0"/>
<dbReference type="InterPro" id="IPR050159">
    <property type="entry name" value="Kazal-type_SerProtInhib"/>
</dbReference>
<dbReference type="PANTHER" id="PTHR47499">
    <property type="entry name" value="SERINE PROTEASE INHIBITOR KAZAL-TYPE 7 SPINK7"/>
    <property type="match status" value="1"/>
</dbReference>
<reference evidence="6 8" key="1">
    <citation type="journal article" date="2020" name="Nature">
        <title>Six reference-quality genomes reveal evolution of bat adaptations.</title>
        <authorList>
            <person name="Jebb D."/>
            <person name="Huang Z."/>
            <person name="Pippel M."/>
            <person name="Hughes G.M."/>
            <person name="Lavrichenko K."/>
            <person name="Devanna P."/>
            <person name="Winkler S."/>
            <person name="Jermiin L.S."/>
            <person name="Skirmuntt E.C."/>
            <person name="Katzourakis A."/>
            <person name="Burkitt-Gray L."/>
            <person name="Ray D.A."/>
            <person name="Sullivan K.A.M."/>
            <person name="Roscito J.G."/>
            <person name="Kirilenko B.M."/>
            <person name="Davalos L.M."/>
            <person name="Corthals A.P."/>
            <person name="Power M.L."/>
            <person name="Jones G."/>
            <person name="Ransome R.D."/>
            <person name="Dechmann D.K.N."/>
            <person name="Locatelli A.G."/>
            <person name="Puechmaille S.J."/>
            <person name="Fedrigo O."/>
            <person name="Jarvis E.D."/>
            <person name="Hiller M."/>
            <person name="Vernes S.C."/>
            <person name="Myers E.W."/>
            <person name="Teeling E.C."/>
        </authorList>
    </citation>
    <scope>NUCLEOTIDE SEQUENCE [LARGE SCALE GENOMIC DNA]</scope>
    <source>
        <strain evidence="6">Bat1K_MPI-CBG_1</strain>
    </source>
</reference>
<dbReference type="SUPFAM" id="SSF100895">
    <property type="entry name" value="Kazal-type serine protease inhibitors"/>
    <property type="match status" value="1"/>
</dbReference>
<keyword evidence="9" id="KW-0722">Serine protease inhibitor</keyword>
<dbReference type="PROSITE" id="PS51465">
    <property type="entry name" value="KAZAL_2"/>
    <property type="match status" value="1"/>
</dbReference>
<evidence type="ECO:0000259" key="5">
    <source>
        <dbReference type="PROSITE" id="PS51465"/>
    </source>
</evidence>
<dbReference type="Pfam" id="PF00050">
    <property type="entry name" value="Kazal_1"/>
    <property type="match status" value="1"/>
</dbReference>
<evidence type="ECO:0000256" key="4">
    <source>
        <dbReference type="SAM" id="SignalP"/>
    </source>
</evidence>